<feature type="transmembrane region" description="Helical" evidence="11">
    <location>
        <begin position="562"/>
        <end position="583"/>
    </location>
</feature>
<evidence type="ECO:0000313" key="15">
    <source>
        <dbReference type="Proteomes" id="UP000034603"/>
    </source>
</evidence>
<dbReference type="InterPro" id="IPR018303">
    <property type="entry name" value="ATPase_P-typ_P_site"/>
</dbReference>
<keyword evidence="7" id="KW-0460">Magnesium</keyword>
<dbReference type="Proteomes" id="UP000034603">
    <property type="component" value="Unassembled WGS sequence"/>
</dbReference>
<evidence type="ECO:0000256" key="4">
    <source>
        <dbReference type="ARBA" id="ARBA00022692"/>
    </source>
</evidence>
<dbReference type="SFLD" id="SFLDG00002">
    <property type="entry name" value="C1.7:_P-type_atpase_like"/>
    <property type="match status" value="1"/>
</dbReference>
<evidence type="ECO:0000256" key="7">
    <source>
        <dbReference type="ARBA" id="ARBA00022842"/>
    </source>
</evidence>
<dbReference type="InterPro" id="IPR006415">
    <property type="entry name" value="P-type_ATPase_IIIB"/>
</dbReference>
<dbReference type="InterPro" id="IPR023298">
    <property type="entry name" value="ATPase_P-typ_TM_dom_sf"/>
</dbReference>
<dbReference type="Gene3D" id="2.70.150.10">
    <property type="entry name" value="Calcium-transporting ATPase, cytoplasmic transduction domain A"/>
    <property type="match status" value="1"/>
</dbReference>
<dbReference type="SUPFAM" id="SSF81665">
    <property type="entry name" value="Calcium ATPase, transmembrane domain M"/>
    <property type="match status" value="1"/>
</dbReference>
<evidence type="ECO:0000256" key="1">
    <source>
        <dbReference type="ARBA" id="ARBA00004651"/>
    </source>
</evidence>
<dbReference type="Pfam" id="PF00689">
    <property type="entry name" value="Cation_ATPase_C"/>
    <property type="match status" value="1"/>
</dbReference>
<keyword evidence="8" id="KW-1278">Translocase</keyword>
<dbReference type="InterPro" id="IPR006068">
    <property type="entry name" value="ATPase_P-typ_cation-transptr_C"/>
</dbReference>
<feature type="transmembrane region" description="Helical" evidence="11">
    <location>
        <begin position="490"/>
        <end position="511"/>
    </location>
</feature>
<keyword evidence="2" id="KW-1003">Cell membrane</keyword>
<feature type="transmembrane region" description="Helical" evidence="11">
    <location>
        <begin position="621"/>
        <end position="641"/>
    </location>
</feature>
<evidence type="ECO:0000259" key="13">
    <source>
        <dbReference type="Pfam" id="PF00689"/>
    </source>
</evidence>
<keyword evidence="3" id="KW-0597">Phosphoprotein</keyword>
<dbReference type="SUPFAM" id="SSF56784">
    <property type="entry name" value="HAD-like"/>
    <property type="match status" value="1"/>
</dbReference>
<feature type="transmembrane region" description="Helical" evidence="11">
    <location>
        <begin position="653"/>
        <end position="673"/>
    </location>
</feature>
<dbReference type="Pfam" id="PF13246">
    <property type="entry name" value="Cation_ATPase"/>
    <property type="match status" value="1"/>
</dbReference>
<proteinExistence type="predicted"/>
<dbReference type="Pfam" id="PF00122">
    <property type="entry name" value="E1-E2_ATPase"/>
    <property type="match status" value="1"/>
</dbReference>
<keyword evidence="4 11" id="KW-0812">Transmembrane</keyword>
<dbReference type="PRINTS" id="PR01836">
    <property type="entry name" value="MGATPASE"/>
</dbReference>
<dbReference type="InterPro" id="IPR001757">
    <property type="entry name" value="P_typ_ATPase"/>
</dbReference>
<keyword evidence="9 11" id="KW-1133">Transmembrane helix</keyword>
<dbReference type="InterPro" id="IPR059000">
    <property type="entry name" value="ATPase_P-type_domA"/>
</dbReference>
<feature type="transmembrane region" description="Helical" evidence="11">
    <location>
        <begin position="589"/>
        <end position="609"/>
    </location>
</feature>
<dbReference type="AlphaFoldDB" id="A0A0G0HP20"/>
<keyword evidence="6" id="KW-0067">ATP-binding</keyword>
<name>A0A0G0HP20_9BACT</name>
<dbReference type="NCBIfam" id="TIGR01494">
    <property type="entry name" value="ATPase_P-type"/>
    <property type="match status" value="2"/>
</dbReference>
<dbReference type="EMBL" id="LBTR01000037">
    <property type="protein sequence ID" value="KKQ43967.1"/>
    <property type="molecule type" value="Genomic_DNA"/>
</dbReference>
<dbReference type="PATRIC" id="fig|1618546.3.peg.811"/>
<dbReference type="SFLD" id="SFLDF00027">
    <property type="entry name" value="p-type_atpase"/>
    <property type="match status" value="1"/>
</dbReference>
<dbReference type="GO" id="GO:0016887">
    <property type="term" value="F:ATP hydrolysis activity"/>
    <property type="evidence" value="ECO:0007669"/>
    <property type="project" value="InterPro"/>
</dbReference>
<accession>A0A0G0HP20</accession>
<comment type="subcellular location">
    <subcellularLocation>
        <location evidence="1">Cell membrane</location>
        <topology evidence="1">Multi-pass membrane protein</topology>
    </subcellularLocation>
</comment>
<feature type="transmembrane region" description="Helical" evidence="11">
    <location>
        <begin position="79"/>
        <end position="99"/>
    </location>
</feature>
<dbReference type="Gene3D" id="3.40.50.1000">
    <property type="entry name" value="HAD superfamily/HAD-like"/>
    <property type="match status" value="1"/>
</dbReference>
<dbReference type="InterPro" id="IPR044492">
    <property type="entry name" value="P_typ_ATPase_HD_dom"/>
</dbReference>
<evidence type="ECO:0000256" key="9">
    <source>
        <dbReference type="ARBA" id="ARBA00022989"/>
    </source>
</evidence>
<feature type="transmembrane region" description="Helical" evidence="11">
    <location>
        <begin position="105"/>
        <end position="129"/>
    </location>
</feature>
<dbReference type="InterPro" id="IPR023214">
    <property type="entry name" value="HAD_sf"/>
</dbReference>
<dbReference type="InterPro" id="IPR023299">
    <property type="entry name" value="ATPase_P-typ_cyto_dom_N"/>
</dbReference>
<dbReference type="GO" id="GO:0015444">
    <property type="term" value="F:P-type magnesium transporter activity"/>
    <property type="evidence" value="ECO:0007669"/>
    <property type="project" value="InterPro"/>
</dbReference>
<reference evidence="14 15" key="1">
    <citation type="journal article" date="2015" name="Nature">
        <title>rRNA introns, odd ribosomes, and small enigmatic genomes across a large radiation of phyla.</title>
        <authorList>
            <person name="Brown C.T."/>
            <person name="Hug L.A."/>
            <person name="Thomas B.C."/>
            <person name="Sharon I."/>
            <person name="Castelle C.J."/>
            <person name="Singh A."/>
            <person name="Wilkins M.J."/>
            <person name="Williams K.H."/>
            <person name="Banfield J.F."/>
        </authorList>
    </citation>
    <scope>NUCLEOTIDE SEQUENCE [LARGE SCALE GENOMIC DNA]</scope>
</reference>
<dbReference type="Gene3D" id="3.40.1110.10">
    <property type="entry name" value="Calcium-transporting ATPase, cytoplasmic domain N"/>
    <property type="match status" value="1"/>
</dbReference>
<evidence type="ECO:0000256" key="10">
    <source>
        <dbReference type="ARBA" id="ARBA00023136"/>
    </source>
</evidence>
<keyword evidence="10 11" id="KW-0472">Membrane</keyword>
<feature type="domain" description="P-type ATPase A" evidence="12">
    <location>
        <begin position="1"/>
        <end position="59"/>
    </location>
</feature>
<dbReference type="Gene3D" id="1.20.1110.10">
    <property type="entry name" value="Calcium-transporting ATPase, transmembrane domain"/>
    <property type="match status" value="1"/>
</dbReference>
<evidence type="ECO:0000256" key="3">
    <source>
        <dbReference type="ARBA" id="ARBA00022553"/>
    </source>
</evidence>
<organism evidence="14 15">
    <name type="scientific">Candidatus Woesebacteria bacterium GW2011_GWA1_37_8</name>
    <dbReference type="NCBI Taxonomy" id="1618546"/>
    <lineage>
        <taxon>Bacteria</taxon>
        <taxon>Candidatus Woeseibacteriota</taxon>
    </lineage>
</organism>
<gene>
    <name evidence="14" type="ORF">US62_C0037G0004</name>
</gene>
<keyword evidence="5" id="KW-0547">Nucleotide-binding</keyword>
<evidence type="ECO:0000313" key="14">
    <source>
        <dbReference type="EMBL" id="KKQ43967.1"/>
    </source>
</evidence>
<dbReference type="GO" id="GO:0005886">
    <property type="term" value="C:plasma membrane"/>
    <property type="evidence" value="ECO:0007669"/>
    <property type="project" value="UniProtKB-SubCell"/>
</dbReference>
<dbReference type="PANTHER" id="PTHR42861">
    <property type="entry name" value="CALCIUM-TRANSPORTING ATPASE"/>
    <property type="match status" value="1"/>
</dbReference>
<dbReference type="GO" id="GO:0005524">
    <property type="term" value="F:ATP binding"/>
    <property type="evidence" value="ECO:0007669"/>
    <property type="project" value="UniProtKB-KW"/>
</dbReference>
<evidence type="ECO:0000256" key="11">
    <source>
        <dbReference type="SAM" id="Phobius"/>
    </source>
</evidence>
<dbReference type="SFLD" id="SFLDS00003">
    <property type="entry name" value="Haloacid_Dehalogenase"/>
    <property type="match status" value="1"/>
</dbReference>
<evidence type="ECO:0000256" key="6">
    <source>
        <dbReference type="ARBA" id="ARBA00022840"/>
    </source>
</evidence>
<protein>
    <submittedName>
        <fullName evidence="14">Magnesium-translocating P-type ATPase</fullName>
    </submittedName>
</protein>
<dbReference type="PROSITE" id="PS00154">
    <property type="entry name" value="ATPASE_E1_E2"/>
    <property type="match status" value="1"/>
</dbReference>
<evidence type="ECO:0000256" key="2">
    <source>
        <dbReference type="ARBA" id="ARBA00022475"/>
    </source>
</evidence>
<evidence type="ECO:0000259" key="12">
    <source>
        <dbReference type="Pfam" id="PF00122"/>
    </source>
</evidence>
<dbReference type="InterPro" id="IPR036412">
    <property type="entry name" value="HAD-like_sf"/>
</dbReference>
<comment type="caution">
    <text evidence="14">The sequence shown here is derived from an EMBL/GenBank/DDBJ whole genome shotgun (WGS) entry which is preliminary data.</text>
</comment>
<evidence type="ECO:0000256" key="5">
    <source>
        <dbReference type="ARBA" id="ARBA00022741"/>
    </source>
</evidence>
<evidence type="ECO:0000256" key="8">
    <source>
        <dbReference type="ARBA" id="ARBA00022967"/>
    </source>
</evidence>
<sequence length="683" mass="76483">MTGESIPVEKNDTVIDKEKLNISDQKNMIFMGTTVSSGFGSGIVIATGLTTSFGSAQKLFSEKTSSGDFQVQIKSFSQFLFKVIVILTFGIFLVNALLAKDLVQSFLFAVALAIGITPEMLPAIITVTLSQGAMKMAKKKVIVKKLSAVEDFGNLDTLCMDKTGTLTEGKFSLVGTMNVNGNNDESLYEKALICTSKFSQNSKDLKYDAHDEAIWESEYTQKYVNKLTRVKFVSENIFDYERRRMSISYEKQGEYFLVAKGSPETMLEICSKIAIGEKSVNRTNKEVKNINDQIAVYEEKAYRVILLAEKKLEKKSASKADENDMVFLGYLLFKDPVKESAGATIAKFEKLGIDLKIISGDSLVVTVNIARETGIDFNDRQVISGNDLEKLSPDEFNQAAREKKIFARITPEQKYKIIKALNYEGHIVGFLGDGINDAGALREADVGISVDTGADIAKDASDIILLKKDLNVLAEGIEAGRKTFGNIMKYILNTISANYGNMFTVAISSFFLKFIPLLPSQILLNNFVSDIPLFAVATDNVDENFLRKPKKWNIGFIKNFMIYYGFVSSFFDMLLILPMIFILKVEPEVFRTAWFVESAISEILVTFAIRTKLPFYKSKPSNWLLVLSVLSITLVISMSVLQVNIFHFTTLPYLVWVLIIFDLISYFVVTEIVKKSFFKKFEV</sequence>
<feature type="domain" description="Cation-transporting P-type ATPase C-terminal" evidence="13">
    <location>
        <begin position="515"/>
        <end position="675"/>
    </location>
</feature>